<dbReference type="GO" id="GO:0030649">
    <property type="term" value="P:aminoglycoside antibiotic catabolic process"/>
    <property type="evidence" value="ECO:0007669"/>
    <property type="project" value="TreeGrafter"/>
</dbReference>
<gene>
    <name evidence="2" type="ORF">NS334_06355</name>
</gene>
<sequence>MAIRPAQGPDVAAIDALLRTVFPRADEADLVRHLSIDGDIVLVMVAVDEESGALAGMVAFSRMQVDVGGKAVAAVALAPVAVAQDYRRQGVAEALIHAGIERLEAERIVLCFVLGDPDYYARFGFDADYARNFASPYAGDYLMAVPIQGGLMPCGVRGAAHHAGAFARLAAPDPEQ</sequence>
<dbReference type="SUPFAM" id="SSF55729">
    <property type="entry name" value="Acyl-CoA N-acyltransferases (Nat)"/>
    <property type="match status" value="1"/>
</dbReference>
<comment type="caution">
    <text evidence="2">The sequence shown here is derived from an EMBL/GenBank/DDBJ whole genome shotgun (WGS) entry which is preliminary data.</text>
</comment>
<dbReference type="InterPro" id="IPR016181">
    <property type="entry name" value="Acyl_CoA_acyltransferase"/>
</dbReference>
<dbReference type="PATRIC" id="fig|869719.3.peg.734"/>
<accession>A0A147I5J2</accession>
<organism evidence="2 3">
    <name type="scientific">Sphingomonas endophytica</name>
    <dbReference type="NCBI Taxonomy" id="869719"/>
    <lineage>
        <taxon>Bacteria</taxon>
        <taxon>Pseudomonadati</taxon>
        <taxon>Pseudomonadota</taxon>
        <taxon>Alphaproteobacteria</taxon>
        <taxon>Sphingomonadales</taxon>
        <taxon>Sphingomonadaceae</taxon>
        <taxon>Sphingomonas</taxon>
    </lineage>
</organism>
<feature type="domain" description="N-acetyltransferase" evidence="1">
    <location>
        <begin position="1"/>
        <end position="148"/>
    </location>
</feature>
<dbReference type="PANTHER" id="PTHR37817:SF1">
    <property type="entry name" value="N-ACETYLTRANSFERASE EIS"/>
    <property type="match status" value="1"/>
</dbReference>
<dbReference type="PANTHER" id="PTHR37817">
    <property type="entry name" value="N-ACETYLTRANSFERASE EIS"/>
    <property type="match status" value="1"/>
</dbReference>
<protein>
    <submittedName>
        <fullName evidence="2">Acetyltransferase</fullName>
    </submittedName>
</protein>
<dbReference type="OrthoDB" id="9797178at2"/>
<reference evidence="2 3" key="1">
    <citation type="journal article" date="2016" name="Front. Microbiol.">
        <title>Genomic Resource of Rice Seed Associated Bacteria.</title>
        <authorList>
            <person name="Midha S."/>
            <person name="Bansal K."/>
            <person name="Sharma S."/>
            <person name="Kumar N."/>
            <person name="Patil P.P."/>
            <person name="Chaudhry V."/>
            <person name="Patil P.B."/>
        </authorList>
    </citation>
    <scope>NUCLEOTIDE SEQUENCE [LARGE SCALE GENOMIC DNA]</scope>
    <source>
        <strain evidence="2 3">NS334</strain>
    </source>
</reference>
<dbReference type="Proteomes" id="UP000074310">
    <property type="component" value="Unassembled WGS sequence"/>
</dbReference>
<dbReference type="Pfam" id="PF13527">
    <property type="entry name" value="Acetyltransf_9"/>
    <property type="match status" value="1"/>
</dbReference>
<evidence type="ECO:0000313" key="2">
    <source>
        <dbReference type="EMBL" id="KTT73913.1"/>
    </source>
</evidence>
<keyword evidence="2" id="KW-0808">Transferase</keyword>
<dbReference type="GO" id="GO:0034069">
    <property type="term" value="F:aminoglycoside N-acetyltransferase activity"/>
    <property type="evidence" value="ECO:0007669"/>
    <property type="project" value="TreeGrafter"/>
</dbReference>
<dbReference type="InterPro" id="IPR051554">
    <property type="entry name" value="Acetyltransferase_Eis"/>
</dbReference>
<dbReference type="PROSITE" id="PS51186">
    <property type="entry name" value="GNAT"/>
    <property type="match status" value="1"/>
</dbReference>
<dbReference type="InterPro" id="IPR000182">
    <property type="entry name" value="GNAT_dom"/>
</dbReference>
<evidence type="ECO:0000313" key="3">
    <source>
        <dbReference type="Proteomes" id="UP000074310"/>
    </source>
</evidence>
<dbReference type="AlphaFoldDB" id="A0A147I5J2"/>
<keyword evidence="3" id="KW-1185">Reference proteome</keyword>
<dbReference type="EMBL" id="LDTB01000014">
    <property type="protein sequence ID" value="KTT73913.1"/>
    <property type="molecule type" value="Genomic_DNA"/>
</dbReference>
<name>A0A147I5J2_9SPHN</name>
<proteinExistence type="predicted"/>
<evidence type="ECO:0000259" key="1">
    <source>
        <dbReference type="PROSITE" id="PS51186"/>
    </source>
</evidence>
<dbReference type="Gene3D" id="3.40.630.30">
    <property type="match status" value="1"/>
</dbReference>